<sequence length="50" mass="5656">MSKFTKYFLMEASDVIVYVKEKLCKFEHAKGLKCKEIGDGLVTIDNGRGN</sequence>
<evidence type="ECO:0000313" key="1">
    <source>
        <dbReference type="EMBL" id="QHH91014.1"/>
    </source>
</evidence>
<dbReference type="EMBL" id="CP041979">
    <property type="protein sequence ID" value="QHH91014.1"/>
    <property type="molecule type" value="Genomic_DNA"/>
</dbReference>
<reference evidence="1 4" key="3">
    <citation type="submission" date="2019-07" db="EMBL/GenBank/DDBJ databases">
        <authorList>
            <person name="Yu W.S."/>
            <person name="Cheong H.-M."/>
            <person name="Choi Y."/>
            <person name="Hwang K.J."/>
            <person name="Jung K."/>
            <person name="Lee S."/>
            <person name="Choi C."/>
        </authorList>
    </citation>
    <scope>NUCLEOTIDE SEQUENCE [LARGE SCALE GENOMIC DNA]</scope>
    <source>
        <strain evidence="1 4">NCCP 15909</strain>
    </source>
</reference>
<reference evidence="3" key="2">
    <citation type="submission" date="2017-04" db="EMBL/GenBank/DDBJ databases">
        <authorList>
            <person name="Criscuolo A."/>
        </authorList>
    </citation>
    <scope>NUCLEOTIDE SEQUENCE [LARGE SCALE GENOMIC DNA]</scope>
</reference>
<name>A0A3P1B897_9BACI</name>
<dbReference type="RefSeq" id="WP_014893354.1">
    <property type="nucleotide sequence ID" value="NZ_CP093424.1"/>
</dbReference>
<keyword evidence="2" id="KW-0808">Transferase</keyword>
<proteinExistence type="predicted"/>
<dbReference type="GO" id="GO:0016301">
    <property type="term" value="F:kinase activity"/>
    <property type="evidence" value="ECO:0007669"/>
    <property type="project" value="UniProtKB-KW"/>
</dbReference>
<dbReference type="Proteomes" id="UP000464796">
    <property type="component" value="Chromosome"/>
</dbReference>
<evidence type="ECO:0000313" key="3">
    <source>
        <dbReference type="Proteomes" id="UP000194499"/>
    </source>
</evidence>
<keyword evidence="4" id="KW-1185">Reference proteome</keyword>
<evidence type="ECO:0000313" key="4">
    <source>
        <dbReference type="Proteomes" id="UP000464796"/>
    </source>
</evidence>
<dbReference type="Proteomes" id="UP000194499">
    <property type="component" value="Unassembled WGS sequence"/>
</dbReference>
<accession>A0A3P1B897</accession>
<accession>A0A1Y5Z9X0</accession>
<protein>
    <submittedName>
        <fullName evidence="2">5-methylribose kinase</fullName>
    </submittedName>
    <submittedName>
        <fullName evidence="1">5-methylthioribose kinase</fullName>
    </submittedName>
</protein>
<reference evidence="2" key="1">
    <citation type="submission" date="2017-04" db="EMBL/GenBank/DDBJ databases">
        <authorList>
            <person name="Afonso C.L."/>
            <person name="Miller P.J."/>
            <person name="Scott M.A."/>
            <person name="Spackman E."/>
            <person name="Goraichik I."/>
            <person name="Dimitrov K.M."/>
            <person name="Suarez D.L."/>
            <person name="Swayne D.E."/>
        </authorList>
    </citation>
    <scope>NUCLEOTIDE SEQUENCE [LARGE SCALE GENOMIC DNA]</scope>
    <source>
        <strain evidence="2">16-00191</strain>
    </source>
</reference>
<gene>
    <name evidence="2" type="ORF">BACERE00191_01703</name>
    <name evidence="1" type="ORF">FPL01_21635</name>
</gene>
<dbReference type="EMBL" id="FWZB01000034">
    <property type="protein sequence ID" value="SMD87687.1"/>
    <property type="molecule type" value="Genomic_DNA"/>
</dbReference>
<organism evidence="2 3">
    <name type="scientific">Bacillus pacificus</name>
    <dbReference type="NCBI Taxonomy" id="2026187"/>
    <lineage>
        <taxon>Bacteria</taxon>
        <taxon>Bacillati</taxon>
        <taxon>Bacillota</taxon>
        <taxon>Bacilli</taxon>
        <taxon>Bacillales</taxon>
        <taxon>Bacillaceae</taxon>
        <taxon>Bacillus</taxon>
        <taxon>Bacillus cereus group</taxon>
    </lineage>
</organism>
<keyword evidence="2" id="KW-0418">Kinase</keyword>
<evidence type="ECO:0000313" key="2">
    <source>
        <dbReference type="EMBL" id="SMD87687.1"/>
    </source>
</evidence>
<dbReference type="AlphaFoldDB" id="A0A3P1B897"/>